<keyword evidence="3" id="KW-0813">Transport</keyword>
<proteinExistence type="inferred from homology"/>
<dbReference type="InterPro" id="IPR013099">
    <property type="entry name" value="K_chnl_dom"/>
</dbReference>
<evidence type="ECO:0000256" key="1">
    <source>
        <dbReference type="ARBA" id="ARBA00004141"/>
    </source>
</evidence>
<name>A0AA89AHN7_9ASTE</name>
<dbReference type="SUPFAM" id="SSF47473">
    <property type="entry name" value="EF-hand"/>
    <property type="match status" value="1"/>
</dbReference>
<keyword evidence="13" id="KW-1185">Reference proteome</keyword>
<feature type="domain" description="Potassium channel" evidence="11">
    <location>
        <begin position="253"/>
        <end position="324"/>
    </location>
</feature>
<gene>
    <name evidence="12" type="ORF">RJ639_017920</name>
</gene>
<evidence type="ECO:0000256" key="10">
    <source>
        <dbReference type="SAM" id="Phobius"/>
    </source>
</evidence>
<dbReference type="EMBL" id="JAVXUP010002549">
    <property type="protein sequence ID" value="KAK3002683.1"/>
    <property type="molecule type" value="Genomic_DNA"/>
</dbReference>
<feature type="domain" description="Potassium channel" evidence="11">
    <location>
        <begin position="134"/>
        <end position="212"/>
    </location>
</feature>
<evidence type="ECO:0000256" key="7">
    <source>
        <dbReference type="ARBA" id="ARBA00023065"/>
    </source>
</evidence>
<feature type="transmembrane region" description="Helical" evidence="10">
    <location>
        <begin position="245"/>
        <end position="265"/>
    </location>
</feature>
<evidence type="ECO:0000256" key="8">
    <source>
        <dbReference type="ARBA" id="ARBA00023136"/>
    </source>
</evidence>
<reference evidence="12" key="1">
    <citation type="submission" date="2022-12" db="EMBL/GenBank/DDBJ databases">
        <title>Draft genome assemblies for two species of Escallonia (Escalloniales).</title>
        <authorList>
            <person name="Chanderbali A."/>
            <person name="Dervinis C."/>
            <person name="Anghel I."/>
            <person name="Soltis D."/>
            <person name="Soltis P."/>
            <person name="Zapata F."/>
        </authorList>
    </citation>
    <scope>NUCLEOTIDE SEQUENCE</scope>
    <source>
        <strain evidence="12">UCBG64.0493</strain>
        <tissue evidence="12">Leaf</tissue>
    </source>
</reference>
<keyword evidence="4 10" id="KW-0812">Transmembrane</keyword>
<keyword evidence="7" id="KW-0406">Ion transport</keyword>
<feature type="transmembrane region" description="Helical" evidence="10">
    <location>
        <begin position="129"/>
        <end position="147"/>
    </location>
</feature>
<dbReference type="GO" id="GO:0005886">
    <property type="term" value="C:plasma membrane"/>
    <property type="evidence" value="ECO:0007669"/>
    <property type="project" value="TreeGrafter"/>
</dbReference>
<dbReference type="PROSITE" id="PS00018">
    <property type="entry name" value="EF_HAND_1"/>
    <property type="match status" value="1"/>
</dbReference>
<feature type="transmembrane region" description="Helical" evidence="10">
    <location>
        <begin position="301"/>
        <end position="322"/>
    </location>
</feature>
<dbReference type="InterPro" id="IPR011992">
    <property type="entry name" value="EF-hand-dom_pair"/>
</dbReference>
<feature type="transmembrane region" description="Helical" evidence="10">
    <location>
        <begin position="184"/>
        <end position="204"/>
    </location>
</feature>
<keyword evidence="9" id="KW-0407">Ion channel</keyword>
<evidence type="ECO:0000256" key="6">
    <source>
        <dbReference type="ARBA" id="ARBA00022989"/>
    </source>
</evidence>
<protein>
    <recommendedName>
        <fullName evidence="11">Potassium channel domain-containing protein</fullName>
    </recommendedName>
</protein>
<dbReference type="GO" id="GO:0009705">
    <property type="term" value="C:plant-type vacuole membrane"/>
    <property type="evidence" value="ECO:0007669"/>
    <property type="project" value="TreeGrafter"/>
</dbReference>
<keyword evidence="6 10" id="KW-1133">Transmembrane helix</keyword>
<organism evidence="12 13">
    <name type="scientific">Escallonia herrerae</name>
    <dbReference type="NCBI Taxonomy" id="1293975"/>
    <lineage>
        <taxon>Eukaryota</taxon>
        <taxon>Viridiplantae</taxon>
        <taxon>Streptophyta</taxon>
        <taxon>Embryophyta</taxon>
        <taxon>Tracheophyta</taxon>
        <taxon>Spermatophyta</taxon>
        <taxon>Magnoliopsida</taxon>
        <taxon>eudicotyledons</taxon>
        <taxon>Gunneridae</taxon>
        <taxon>Pentapetalae</taxon>
        <taxon>asterids</taxon>
        <taxon>campanulids</taxon>
        <taxon>Escalloniales</taxon>
        <taxon>Escalloniaceae</taxon>
        <taxon>Escallonia</taxon>
    </lineage>
</organism>
<comment type="subcellular location">
    <subcellularLocation>
        <location evidence="1">Membrane</location>
        <topology evidence="1">Multi-pass membrane protein</topology>
    </subcellularLocation>
</comment>
<dbReference type="Proteomes" id="UP001188597">
    <property type="component" value="Unassembled WGS sequence"/>
</dbReference>
<keyword evidence="8 10" id="KW-0472">Membrane</keyword>
<keyword evidence="5" id="KW-0106">Calcium</keyword>
<evidence type="ECO:0000256" key="4">
    <source>
        <dbReference type="ARBA" id="ARBA00022692"/>
    </source>
</evidence>
<dbReference type="InterPro" id="IPR018247">
    <property type="entry name" value="EF_Hand_1_Ca_BS"/>
</dbReference>
<evidence type="ECO:0000256" key="3">
    <source>
        <dbReference type="ARBA" id="ARBA00022448"/>
    </source>
</evidence>
<dbReference type="AlphaFoldDB" id="A0AA89AHN7"/>
<dbReference type="SUPFAM" id="SSF81324">
    <property type="entry name" value="Voltage-gated potassium channels"/>
    <property type="match status" value="2"/>
</dbReference>
<feature type="transmembrane region" description="Helical" evidence="10">
    <location>
        <begin position="159"/>
        <end position="178"/>
    </location>
</feature>
<dbReference type="Gene3D" id="1.10.238.10">
    <property type="entry name" value="EF-hand"/>
    <property type="match status" value="1"/>
</dbReference>
<sequence>MYVIFAALISFYVASKSRKLSFAFYFLCMGGKPDHSKKVSKPNSDLGLIVALVTADAIYLNHPMANDAAKEALLPVSLDPFQNNALKRRRPRLSSSDPSVRINQQEQNSIETLLHPESNFSKQLGFKPVFLLLAAYLGVGSLCFFLVRNQIKGRKTNGILDAIYFCVVTMTTVGYGDLVPDSVLAKFLSCIFVFTGMALVGFVLSKAVDYIVEKEEILLVKAMHMREKVGPTEILKEAESNRARYKFLSALMLLLVLTVVGTLFLSQVEELNYFDAFYCVCATVTTLGYGDKSFSTEGGRLFAIFWILISTLSLAQLFLYLAELSTERRRRSLINWVLTRKTTISDLEAADLDNDKVVSSAEFIVYKLKEMGKITEEDISMVMEVFKNLDIDQSGTLSPSDICSPNYLKENV</sequence>
<evidence type="ECO:0000256" key="2">
    <source>
        <dbReference type="ARBA" id="ARBA00010159"/>
    </source>
</evidence>
<accession>A0AA89AHN7</accession>
<dbReference type="PANTHER" id="PTHR11003">
    <property type="entry name" value="POTASSIUM CHANNEL, SUBFAMILY K"/>
    <property type="match status" value="1"/>
</dbReference>
<dbReference type="PRINTS" id="PR01333">
    <property type="entry name" value="2POREKCHANEL"/>
</dbReference>
<dbReference type="GO" id="GO:0030322">
    <property type="term" value="P:stabilization of membrane potential"/>
    <property type="evidence" value="ECO:0007669"/>
    <property type="project" value="TreeGrafter"/>
</dbReference>
<dbReference type="Pfam" id="PF07885">
    <property type="entry name" value="Ion_trans_2"/>
    <property type="match status" value="2"/>
</dbReference>
<dbReference type="InterPro" id="IPR003280">
    <property type="entry name" value="2pore_dom_K_chnl"/>
</dbReference>
<comment type="similarity">
    <text evidence="2">Belongs to the two pore domain potassium channel (TC 1.A.1.7) family.</text>
</comment>
<dbReference type="Gene3D" id="1.10.287.70">
    <property type="match status" value="2"/>
</dbReference>
<evidence type="ECO:0000313" key="13">
    <source>
        <dbReference type="Proteomes" id="UP001188597"/>
    </source>
</evidence>
<evidence type="ECO:0000256" key="5">
    <source>
        <dbReference type="ARBA" id="ARBA00022837"/>
    </source>
</evidence>
<evidence type="ECO:0000259" key="11">
    <source>
        <dbReference type="Pfam" id="PF07885"/>
    </source>
</evidence>
<comment type="caution">
    <text evidence="12">The sequence shown here is derived from an EMBL/GenBank/DDBJ whole genome shotgun (WGS) entry which is preliminary data.</text>
</comment>
<dbReference type="PANTHER" id="PTHR11003:SF349">
    <property type="entry name" value="TWO PORE POTASSIUM CHANNEL A-LIKE"/>
    <property type="match status" value="1"/>
</dbReference>
<evidence type="ECO:0000313" key="12">
    <source>
        <dbReference type="EMBL" id="KAK3002683.1"/>
    </source>
</evidence>
<evidence type="ECO:0000256" key="9">
    <source>
        <dbReference type="ARBA" id="ARBA00023303"/>
    </source>
</evidence>
<dbReference type="GO" id="GO:0022841">
    <property type="term" value="F:potassium ion leak channel activity"/>
    <property type="evidence" value="ECO:0007669"/>
    <property type="project" value="TreeGrafter"/>
</dbReference>
<dbReference type="GO" id="GO:0015271">
    <property type="term" value="F:outward rectifier potassium channel activity"/>
    <property type="evidence" value="ECO:0007669"/>
    <property type="project" value="TreeGrafter"/>
</dbReference>